<evidence type="ECO:0000256" key="9">
    <source>
        <dbReference type="SAM" id="MobiDB-lite"/>
    </source>
</evidence>
<dbReference type="FunFam" id="1.25.40.20:FF:000073">
    <property type="entry name" value="Ankyrin repeat domain-containing protein 13C"/>
    <property type="match status" value="1"/>
</dbReference>
<dbReference type="PANTHER" id="PTHR12447:SF25">
    <property type="entry name" value="ANKYRIN REPEAT DOMAIN-CONTAINING PROTEIN 13C"/>
    <property type="match status" value="1"/>
</dbReference>
<dbReference type="Pfam" id="PF12796">
    <property type="entry name" value="Ank_2"/>
    <property type="match status" value="1"/>
</dbReference>
<comment type="function">
    <text evidence="7">Acts as a molecular chaperone for G protein-coupled receptors, regulating their biogenesis and exit from the ER.</text>
</comment>
<evidence type="ECO:0000256" key="2">
    <source>
        <dbReference type="ARBA" id="ARBA00022737"/>
    </source>
</evidence>
<dbReference type="Ensembl" id="ENSCCRT00020118447.1">
    <property type="protein sequence ID" value="ENSCCRP00020108413.1"/>
    <property type="gene ID" value="ENSCCRG00020049402.1"/>
</dbReference>
<keyword evidence="5" id="KW-0472">Membrane</keyword>
<proteinExistence type="predicted"/>
<dbReference type="InterPro" id="IPR002110">
    <property type="entry name" value="Ankyrin_rpt"/>
</dbReference>
<evidence type="ECO:0000256" key="5">
    <source>
        <dbReference type="ARBA" id="ARBA00023136"/>
    </source>
</evidence>
<dbReference type="PROSITE" id="PS50297">
    <property type="entry name" value="ANK_REP_REGION"/>
    <property type="match status" value="1"/>
</dbReference>
<evidence type="ECO:0000256" key="1">
    <source>
        <dbReference type="ARBA" id="ARBA00004586"/>
    </source>
</evidence>
<dbReference type="SUPFAM" id="SSF48403">
    <property type="entry name" value="Ankyrin repeat"/>
    <property type="match status" value="1"/>
</dbReference>
<evidence type="ECO:0000256" key="4">
    <source>
        <dbReference type="ARBA" id="ARBA00023043"/>
    </source>
</evidence>
<reference evidence="11" key="1">
    <citation type="submission" date="2025-08" db="UniProtKB">
        <authorList>
            <consortium name="Ensembl"/>
        </authorList>
    </citation>
    <scope>IDENTIFICATION</scope>
</reference>
<keyword evidence="4 8" id="KW-0040">ANK repeat</keyword>
<dbReference type="Gene3D" id="1.25.40.20">
    <property type="entry name" value="Ankyrin repeat-containing domain"/>
    <property type="match status" value="1"/>
</dbReference>
<evidence type="ECO:0000256" key="8">
    <source>
        <dbReference type="PROSITE-ProRule" id="PRU00023"/>
    </source>
</evidence>
<sequence length="457" mass="50893">MTGEKIRSVRKERKAGLDLLDPDEEPAATGPIKANRGSKILSGGNHRILRSSSQQNQNHGDTDGAYPVHECVFRGDVRRLSSLIRTQNIAQKDVHGNTPLHLAVMMGHKECAHLLLAHNAPVKVKNAQGWSPLAEAISYGDRQMITALLRKLKQQSRESVEDKRPRLLKALKELGDFYLELHWDFQSWVPLLSRILPSDTCKIYKQGINIRLDTTLIDFIDMKCQRGDLSFIFCGDAAPSESFVVLDNEQKVYQRIHHEARAPSALSSRVFCSGVCVTCVCVCVSGVRDGDGGGGGHPDEQRHLLRHALHQRHHLLARSDRLALQRGQNRARGEFPGGFLHGERPGSGVQEETRAPERGGHPEEQGHHGELQQRREYHRAELRAGEASVADRSVSEHYLLGGVHHRRDGKGSSSGPRARVQREQEELQSNRSHESGLPSGHRVAIKCFGGHRTLQAL</sequence>
<dbReference type="Pfam" id="PF11904">
    <property type="entry name" value="ANKRD13_C"/>
    <property type="match status" value="1"/>
</dbReference>
<protein>
    <submittedName>
        <fullName evidence="11">Ankyrin repeat domain 13C</fullName>
    </submittedName>
</protein>
<dbReference type="Proteomes" id="UP000694701">
    <property type="component" value="Unplaced"/>
</dbReference>
<dbReference type="InterPro" id="IPR036770">
    <property type="entry name" value="Ankyrin_rpt-contain_sf"/>
</dbReference>
<dbReference type="PANTHER" id="PTHR12447">
    <property type="entry name" value="ANKYRIN REPEAT DOMAIN-CONTAINING PROTEIN 13"/>
    <property type="match status" value="1"/>
</dbReference>
<evidence type="ECO:0000256" key="7">
    <source>
        <dbReference type="ARBA" id="ARBA00037107"/>
    </source>
</evidence>
<evidence type="ECO:0000313" key="11">
    <source>
        <dbReference type="Ensembl" id="ENSCCRP00020108413.1"/>
    </source>
</evidence>
<feature type="region of interest" description="Disordered" evidence="9">
    <location>
        <begin position="331"/>
        <end position="376"/>
    </location>
</feature>
<feature type="region of interest" description="Disordered" evidence="9">
    <location>
        <begin position="1"/>
        <end position="44"/>
    </location>
</feature>
<evidence type="ECO:0000313" key="12">
    <source>
        <dbReference type="Proteomes" id="UP000694701"/>
    </source>
</evidence>
<evidence type="ECO:0000259" key="10">
    <source>
        <dbReference type="Pfam" id="PF11904"/>
    </source>
</evidence>
<name>A0A8C2KF37_CYPCA</name>
<dbReference type="GO" id="GO:0005102">
    <property type="term" value="F:signaling receptor binding"/>
    <property type="evidence" value="ECO:0007669"/>
    <property type="project" value="TreeGrafter"/>
</dbReference>
<organism evidence="11 12">
    <name type="scientific">Cyprinus carpio</name>
    <name type="common">Common carp</name>
    <dbReference type="NCBI Taxonomy" id="7962"/>
    <lineage>
        <taxon>Eukaryota</taxon>
        <taxon>Metazoa</taxon>
        <taxon>Chordata</taxon>
        <taxon>Craniata</taxon>
        <taxon>Vertebrata</taxon>
        <taxon>Euteleostomi</taxon>
        <taxon>Actinopterygii</taxon>
        <taxon>Neopterygii</taxon>
        <taxon>Teleostei</taxon>
        <taxon>Ostariophysi</taxon>
        <taxon>Cypriniformes</taxon>
        <taxon>Cyprinidae</taxon>
        <taxon>Cyprininae</taxon>
        <taxon>Cyprinus</taxon>
    </lineage>
</organism>
<feature type="compositionally biased region" description="Basic and acidic residues" evidence="9">
    <location>
        <begin position="351"/>
        <end position="376"/>
    </location>
</feature>
<dbReference type="GO" id="GO:0006621">
    <property type="term" value="P:protein retention in ER lumen"/>
    <property type="evidence" value="ECO:0007669"/>
    <property type="project" value="TreeGrafter"/>
</dbReference>
<dbReference type="SMART" id="SM00248">
    <property type="entry name" value="ANK"/>
    <property type="match status" value="3"/>
</dbReference>
<dbReference type="AlphaFoldDB" id="A0A8C2KF37"/>
<comment type="subcellular location">
    <subcellularLocation>
        <location evidence="1">Endoplasmic reticulum membrane</location>
    </subcellularLocation>
</comment>
<dbReference type="GO" id="GO:0005789">
    <property type="term" value="C:endoplasmic reticulum membrane"/>
    <property type="evidence" value="ECO:0007669"/>
    <property type="project" value="UniProtKB-SubCell"/>
</dbReference>
<feature type="domain" description="Ankyrin repeat" evidence="10">
    <location>
        <begin position="211"/>
        <end position="261"/>
    </location>
</feature>
<accession>A0A8C2KF37</accession>
<keyword evidence="6" id="KW-0143">Chaperone</keyword>
<evidence type="ECO:0000256" key="3">
    <source>
        <dbReference type="ARBA" id="ARBA00022824"/>
    </source>
</evidence>
<keyword evidence="2" id="KW-0677">Repeat</keyword>
<dbReference type="PROSITE" id="PS50088">
    <property type="entry name" value="ANK_REPEAT"/>
    <property type="match status" value="1"/>
</dbReference>
<evidence type="ECO:0000256" key="6">
    <source>
        <dbReference type="ARBA" id="ARBA00023186"/>
    </source>
</evidence>
<feature type="repeat" description="ANK" evidence="8">
    <location>
        <begin position="95"/>
        <end position="127"/>
    </location>
</feature>
<dbReference type="InterPro" id="IPR021832">
    <property type="entry name" value="ANKRD13"/>
</dbReference>
<dbReference type="InterPro" id="IPR055285">
    <property type="entry name" value="ANKRD13_C"/>
</dbReference>
<keyword evidence="3" id="KW-0256">Endoplasmic reticulum</keyword>
<feature type="region of interest" description="Disordered" evidence="9">
    <location>
        <begin position="401"/>
        <end position="443"/>
    </location>
</feature>